<name>A0A2M8L0Y9_9BACT</name>
<reference evidence="2" key="1">
    <citation type="submission" date="2017-09" db="EMBL/GenBank/DDBJ databases">
        <title>Depth-based differentiation of microbial function through sediment-hosted aquifers and enrichment of novel symbionts in the deep terrestrial subsurface.</title>
        <authorList>
            <person name="Probst A.J."/>
            <person name="Ladd B."/>
            <person name="Jarett J.K."/>
            <person name="Geller-Mcgrath D.E."/>
            <person name="Sieber C.M.K."/>
            <person name="Emerson J.B."/>
            <person name="Anantharaman K."/>
            <person name="Thomas B.C."/>
            <person name="Malmstrom R."/>
            <person name="Stieglmeier M."/>
            <person name="Klingl A."/>
            <person name="Woyke T."/>
            <person name="Ryan C.M."/>
            <person name="Banfield J.F."/>
        </authorList>
    </citation>
    <scope>NUCLEOTIDE SEQUENCE [LARGE SCALE GENOMIC DNA]</scope>
</reference>
<comment type="caution">
    <text evidence="1">The sequence shown here is derived from an EMBL/GenBank/DDBJ whole genome shotgun (WGS) entry which is preliminary data.</text>
</comment>
<evidence type="ECO:0000313" key="1">
    <source>
        <dbReference type="EMBL" id="PJE66562.1"/>
    </source>
</evidence>
<evidence type="ECO:0000313" key="2">
    <source>
        <dbReference type="Proteomes" id="UP000229766"/>
    </source>
</evidence>
<dbReference type="AlphaFoldDB" id="A0A2M8L0Y9"/>
<organism evidence="1 2">
    <name type="scientific">Candidatus Shapirobacteria bacterium CG10_big_fil_rev_8_21_14_0_10_36_6</name>
    <dbReference type="NCBI Taxonomy" id="1974886"/>
    <lineage>
        <taxon>Bacteria</taxon>
        <taxon>Candidatus Shapironibacteriota</taxon>
    </lineage>
</organism>
<protein>
    <submittedName>
        <fullName evidence="1">Uncharacterized protein</fullName>
    </submittedName>
</protein>
<dbReference type="Proteomes" id="UP000229766">
    <property type="component" value="Unassembled WGS sequence"/>
</dbReference>
<sequence>MREQLPFLFAPYEEQKSVNNRSIRYTLTQLSPVLLATLPACNPLPFLENGGAVGILVTVIGVSTYFMYHSHEKKGDEDSIREYEAETKRLKRSQSSKFAKHGWLR</sequence>
<gene>
    <name evidence="1" type="ORF">COU93_03655</name>
</gene>
<accession>A0A2M8L0Y9</accession>
<dbReference type="EMBL" id="PFEI01000200">
    <property type="protein sequence ID" value="PJE66562.1"/>
    <property type="molecule type" value="Genomic_DNA"/>
</dbReference>
<proteinExistence type="predicted"/>